<evidence type="ECO:0000256" key="2">
    <source>
        <dbReference type="ARBA" id="ARBA00006801"/>
    </source>
</evidence>
<protein>
    <submittedName>
        <fullName evidence="5">Uncharacterized protein</fullName>
    </submittedName>
</protein>
<dbReference type="GO" id="GO:0046872">
    <property type="term" value="F:metal ion binding"/>
    <property type="evidence" value="ECO:0007669"/>
    <property type="project" value="UniProtKB-KW"/>
</dbReference>
<keyword evidence="6" id="KW-1185">Reference proteome</keyword>
<dbReference type="GO" id="GO:0000785">
    <property type="term" value="C:chromatin"/>
    <property type="evidence" value="ECO:0007669"/>
    <property type="project" value="TreeGrafter"/>
</dbReference>
<organism evidence="5 6">
    <name type="scientific">Acer yangbiense</name>
    <dbReference type="NCBI Taxonomy" id="1000413"/>
    <lineage>
        <taxon>Eukaryota</taxon>
        <taxon>Viridiplantae</taxon>
        <taxon>Streptophyta</taxon>
        <taxon>Embryophyta</taxon>
        <taxon>Tracheophyta</taxon>
        <taxon>Spermatophyta</taxon>
        <taxon>Magnoliopsida</taxon>
        <taxon>eudicotyledons</taxon>
        <taxon>Gunneridae</taxon>
        <taxon>Pentapetalae</taxon>
        <taxon>rosids</taxon>
        <taxon>malvids</taxon>
        <taxon>Sapindales</taxon>
        <taxon>Sapindaceae</taxon>
        <taxon>Hippocastanoideae</taxon>
        <taxon>Acereae</taxon>
        <taxon>Acer</taxon>
    </lineage>
</organism>
<dbReference type="EMBL" id="VAHF01000007">
    <property type="protein sequence ID" value="TXG57699.1"/>
    <property type="molecule type" value="Genomic_DNA"/>
</dbReference>
<gene>
    <name evidence="5" type="ORF">EZV62_015528</name>
</gene>
<comment type="caution">
    <text evidence="5">The sequence shown here is derived from an EMBL/GenBank/DDBJ whole genome shotgun (WGS) entry which is preliminary data.</text>
</comment>
<sequence length="289" mass="33428">MSSKLEICKACPFCRGIYNCKKYLKSDIPSIDLMNWELNFFNDKDNKVKHSRYLLHAFLPYLQMINDEQVVEMNVEAKRQRLPISKLKIKKAYEHSNDHLYCSNFNTFIFDFHKSYSIPEFNTAKVNSLGDRPENPQVAVNSFSKKLSDIHCKKEILDPSQLQNTSTYVDAPSTLLDTSNHVDAPFLNEGVMCHQCKKKKIEDNKVKHSGYLLHALLLYLQMINNEQVVEMNMEAKRQRLPVSKLKIKKAYEPSNERTLNLPTKLPLKCMKIDMGPTAYIAYGVIQELG</sequence>
<dbReference type="InterPro" id="IPR045109">
    <property type="entry name" value="LSDs-like"/>
</dbReference>
<dbReference type="OrthoDB" id="1727611at2759"/>
<comment type="similarity">
    <text evidence="2">Belongs to the JARID1 histone demethylase family.</text>
</comment>
<name>A0A5C7HLP8_9ROSI</name>
<dbReference type="GO" id="GO:0003712">
    <property type="term" value="F:transcription coregulator activity"/>
    <property type="evidence" value="ECO:0007669"/>
    <property type="project" value="TreeGrafter"/>
</dbReference>
<dbReference type="Proteomes" id="UP000323000">
    <property type="component" value="Chromosome 7"/>
</dbReference>
<dbReference type="PANTHER" id="PTHR12549">
    <property type="entry name" value="JMJC DOMAIN-CONTAINING HISTONE DEMETHYLATION PROTEIN"/>
    <property type="match status" value="1"/>
</dbReference>
<dbReference type="GO" id="GO:0006357">
    <property type="term" value="P:regulation of transcription by RNA polymerase II"/>
    <property type="evidence" value="ECO:0007669"/>
    <property type="project" value="TreeGrafter"/>
</dbReference>
<proteinExistence type="inferred from homology"/>
<dbReference type="PANTHER" id="PTHR12549:SF11">
    <property type="entry name" value="LYSINE-SPECIFIC DEMETHYLASE JMJ25"/>
    <property type="match status" value="1"/>
</dbReference>
<dbReference type="GO" id="GO:0000118">
    <property type="term" value="C:histone deacetylase complex"/>
    <property type="evidence" value="ECO:0007669"/>
    <property type="project" value="TreeGrafter"/>
</dbReference>
<evidence type="ECO:0000256" key="4">
    <source>
        <dbReference type="ARBA" id="ARBA00023242"/>
    </source>
</evidence>
<comment type="subcellular location">
    <subcellularLocation>
        <location evidence="1">Nucleus</location>
    </subcellularLocation>
</comment>
<dbReference type="GO" id="GO:0032454">
    <property type="term" value="F:histone H3K9 demethylase activity"/>
    <property type="evidence" value="ECO:0007669"/>
    <property type="project" value="InterPro"/>
</dbReference>
<evidence type="ECO:0000313" key="5">
    <source>
        <dbReference type="EMBL" id="TXG57699.1"/>
    </source>
</evidence>
<reference evidence="6" key="1">
    <citation type="journal article" date="2019" name="Gigascience">
        <title>De novo genome assembly of the endangered Acer yangbiense, a plant species with extremely small populations endemic to Yunnan Province, China.</title>
        <authorList>
            <person name="Yang J."/>
            <person name="Wariss H.M."/>
            <person name="Tao L."/>
            <person name="Zhang R."/>
            <person name="Yun Q."/>
            <person name="Hollingsworth P."/>
            <person name="Dao Z."/>
            <person name="Luo G."/>
            <person name="Guo H."/>
            <person name="Ma Y."/>
            <person name="Sun W."/>
        </authorList>
    </citation>
    <scope>NUCLEOTIDE SEQUENCE [LARGE SCALE GENOMIC DNA]</scope>
    <source>
        <strain evidence="6">cv. Malutang</strain>
    </source>
</reference>
<accession>A0A5C7HLP8</accession>
<dbReference type="AlphaFoldDB" id="A0A5C7HLP8"/>
<evidence type="ECO:0000256" key="1">
    <source>
        <dbReference type="ARBA" id="ARBA00004123"/>
    </source>
</evidence>
<keyword evidence="4" id="KW-0539">Nucleus</keyword>
<keyword evidence="3" id="KW-0479">Metal-binding</keyword>
<dbReference type="GO" id="GO:0031490">
    <property type="term" value="F:chromatin DNA binding"/>
    <property type="evidence" value="ECO:0007669"/>
    <property type="project" value="TreeGrafter"/>
</dbReference>
<evidence type="ECO:0000256" key="3">
    <source>
        <dbReference type="ARBA" id="ARBA00022723"/>
    </source>
</evidence>
<evidence type="ECO:0000313" key="6">
    <source>
        <dbReference type="Proteomes" id="UP000323000"/>
    </source>
</evidence>